<dbReference type="AlphaFoldDB" id="A0A7G3GC91"/>
<dbReference type="KEGG" id="ifl:C1H71_14375"/>
<feature type="transmembrane region" description="Helical" evidence="1">
    <location>
        <begin position="425"/>
        <end position="446"/>
    </location>
</feature>
<keyword evidence="3" id="KW-1185">Reference proteome</keyword>
<dbReference type="Proteomes" id="UP000515917">
    <property type="component" value="Chromosome"/>
</dbReference>
<reference evidence="2 3" key="1">
    <citation type="submission" date="2018-01" db="EMBL/GenBank/DDBJ databases">
        <title>Genome sequence of Iodobacter sp. strain PCH194 isolated from Indian Trans-Himalaya.</title>
        <authorList>
            <person name="Kumar V."/>
            <person name="Thakur V."/>
            <person name="Kumar S."/>
            <person name="Singh D."/>
        </authorList>
    </citation>
    <scope>NUCLEOTIDE SEQUENCE [LARGE SCALE GENOMIC DNA]</scope>
    <source>
        <strain evidence="2 3">PCH194</strain>
    </source>
</reference>
<sequence length="464" mass="50326">MNNLPEKKIYICLPGQDAKGIVAGCANRVILRKHRDIVFDINLKKGNTYTLSAVKSDFYNERDKVLVEASKNQRATFKDGERFSIWVSRNFRTSLVLELNGVVIGKYAPNKLDDTKYDDDPKIKPEPMLIAIGSKDASLVKMQCTADDPYGMGQINKQEIDFFSKYLADKSMKQSQFDYASFQPQKIQVQEHVIVGELTAKELHPAILARLNAGGLISGAPDEILAKEPAINSDFYFIVKNTVGAADSLIANDVSTANYFKESAGYFISHWKKFNTLGMKMYIEKSPIGNYRYVLKGKLISLSGLSNKVQTMKFPIGSAKAEYLGANNTIRGRNGFGGFKRISLTVGSNFKAGMKVGAVGTVIDLYGDMVTVFGKNGSKDTSEFLGRAGVSIAKAGATAALGGVIVAGVTAGIIGLGAFVGSVPVLLTVVIVIGGYVLAATLVDGFDTYFDVKNRIANGTRDVY</sequence>
<dbReference type="EMBL" id="CP025781">
    <property type="protein sequence ID" value="QBC44593.1"/>
    <property type="molecule type" value="Genomic_DNA"/>
</dbReference>
<evidence type="ECO:0000313" key="2">
    <source>
        <dbReference type="EMBL" id="QBC44593.1"/>
    </source>
</evidence>
<evidence type="ECO:0000313" key="3">
    <source>
        <dbReference type="Proteomes" id="UP000515917"/>
    </source>
</evidence>
<keyword evidence="1" id="KW-1133">Transmembrane helix</keyword>
<name>A0A7G3GC91_9NEIS</name>
<proteinExistence type="predicted"/>
<accession>A0A7G3GC91</accession>
<evidence type="ECO:0000256" key="1">
    <source>
        <dbReference type="SAM" id="Phobius"/>
    </source>
</evidence>
<feature type="transmembrane region" description="Helical" evidence="1">
    <location>
        <begin position="397"/>
        <end position="419"/>
    </location>
</feature>
<dbReference type="RefSeq" id="WP_130107127.1">
    <property type="nucleotide sequence ID" value="NZ_CP025781.1"/>
</dbReference>
<keyword evidence="1" id="KW-0812">Transmembrane</keyword>
<gene>
    <name evidence="2" type="ORF">C1H71_14375</name>
</gene>
<protein>
    <submittedName>
        <fullName evidence="2">Uncharacterized protein</fullName>
    </submittedName>
</protein>
<organism evidence="2 3">
    <name type="scientific">Iodobacter fluviatilis</name>
    <dbReference type="NCBI Taxonomy" id="537"/>
    <lineage>
        <taxon>Bacteria</taxon>
        <taxon>Pseudomonadati</taxon>
        <taxon>Pseudomonadota</taxon>
        <taxon>Betaproteobacteria</taxon>
        <taxon>Neisseriales</taxon>
        <taxon>Chitinibacteraceae</taxon>
        <taxon>Iodobacter</taxon>
    </lineage>
</organism>
<keyword evidence="1" id="KW-0472">Membrane</keyword>